<gene>
    <name evidence="1" type="ORF">ILUMI_14826</name>
</gene>
<organism evidence="1 2">
    <name type="scientific">Ignelater luminosus</name>
    <name type="common">Cucubano</name>
    <name type="synonym">Pyrophorus luminosus</name>
    <dbReference type="NCBI Taxonomy" id="2038154"/>
    <lineage>
        <taxon>Eukaryota</taxon>
        <taxon>Metazoa</taxon>
        <taxon>Ecdysozoa</taxon>
        <taxon>Arthropoda</taxon>
        <taxon>Hexapoda</taxon>
        <taxon>Insecta</taxon>
        <taxon>Pterygota</taxon>
        <taxon>Neoptera</taxon>
        <taxon>Endopterygota</taxon>
        <taxon>Coleoptera</taxon>
        <taxon>Polyphaga</taxon>
        <taxon>Elateriformia</taxon>
        <taxon>Elateroidea</taxon>
        <taxon>Elateridae</taxon>
        <taxon>Agrypninae</taxon>
        <taxon>Pyrophorini</taxon>
        <taxon>Ignelater</taxon>
    </lineage>
</organism>
<keyword evidence="2" id="KW-1185">Reference proteome</keyword>
<comment type="caution">
    <text evidence="1">The sequence shown here is derived from an EMBL/GenBank/DDBJ whole genome shotgun (WGS) entry which is preliminary data.</text>
</comment>
<sequence>LKKVVNKNEILPLCTLYDKLECHLRTLESLGVASDKYAAMPFPLIESCMPEDLLRTWQRTSVVTEDSRDEPTERTETQISTMSKRLKKLMLFLRSEVQKEKRIKLATSGFSLATKQKEGKKKMQYFNERDIPTAASLLNIKN</sequence>
<feature type="non-terminal residue" evidence="1">
    <location>
        <position position="142"/>
    </location>
</feature>
<feature type="non-terminal residue" evidence="1">
    <location>
        <position position="1"/>
    </location>
</feature>
<evidence type="ECO:0000313" key="1">
    <source>
        <dbReference type="EMBL" id="KAF2891347.1"/>
    </source>
</evidence>
<dbReference type="AlphaFoldDB" id="A0A8K0CU32"/>
<evidence type="ECO:0000313" key="2">
    <source>
        <dbReference type="Proteomes" id="UP000801492"/>
    </source>
</evidence>
<name>A0A8K0CU32_IGNLU</name>
<reference evidence="1" key="1">
    <citation type="submission" date="2019-08" db="EMBL/GenBank/DDBJ databases">
        <title>The genome of the North American firefly Photinus pyralis.</title>
        <authorList>
            <consortium name="Photinus pyralis genome working group"/>
            <person name="Fallon T.R."/>
            <person name="Sander Lower S.E."/>
            <person name="Weng J.-K."/>
        </authorList>
    </citation>
    <scope>NUCLEOTIDE SEQUENCE</scope>
    <source>
        <strain evidence="1">TRF0915ILg1</strain>
        <tissue evidence="1">Whole body</tissue>
    </source>
</reference>
<protein>
    <submittedName>
        <fullName evidence="1">Uncharacterized protein</fullName>
    </submittedName>
</protein>
<accession>A0A8K0CU32</accession>
<dbReference type="OrthoDB" id="6777526at2759"/>
<proteinExistence type="predicted"/>
<dbReference type="EMBL" id="VTPC01033944">
    <property type="protein sequence ID" value="KAF2891347.1"/>
    <property type="molecule type" value="Genomic_DNA"/>
</dbReference>
<dbReference type="Proteomes" id="UP000801492">
    <property type="component" value="Unassembled WGS sequence"/>
</dbReference>